<dbReference type="SMART" id="SM00739">
    <property type="entry name" value="KOW"/>
    <property type="match status" value="1"/>
</dbReference>
<dbReference type="GO" id="GO:0015934">
    <property type="term" value="C:large ribosomal subunit"/>
    <property type="evidence" value="ECO:0007669"/>
    <property type="project" value="InterPro"/>
</dbReference>
<dbReference type="PROSITE" id="PS01108">
    <property type="entry name" value="RIBOSOMAL_L24"/>
    <property type="match status" value="1"/>
</dbReference>
<dbReference type="GO" id="GO:0003723">
    <property type="term" value="F:RNA binding"/>
    <property type="evidence" value="ECO:0007669"/>
    <property type="project" value="InterPro"/>
</dbReference>
<protein>
    <recommendedName>
        <fullName evidence="5">KOW domain-containing protein</fullName>
    </recommendedName>
</protein>
<evidence type="ECO:0000259" key="5">
    <source>
        <dbReference type="SMART" id="SM00739"/>
    </source>
</evidence>
<keyword evidence="2" id="KW-0689">Ribosomal protein</keyword>
<dbReference type="InterPro" id="IPR005824">
    <property type="entry name" value="KOW"/>
</dbReference>
<dbReference type="InterPro" id="IPR008991">
    <property type="entry name" value="Translation_prot_SH3-like_sf"/>
</dbReference>
<dbReference type="Pfam" id="PF00467">
    <property type="entry name" value="KOW"/>
    <property type="match status" value="1"/>
</dbReference>
<feature type="domain" description="KOW" evidence="5">
    <location>
        <begin position="41"/>
        <end position="68"/>
    </location>
</feature>
<comment type="similarity">
    <text evidence="1">Belongs to the universal ribosomal protein uL24 family.</text>
</comment>
<dbReference type="PANTHER" id="PTHR11143">
    <property type="entry name" value="60S RIBOSOMAL PROTEIN L26 FAMILY MEMBER"/>
    <property type="match status" value="1"/>
</dbReference>
<dbReference type="InterPro" id="IPR005825">
    <property type="entry name" value="Ribosomal_uL24_CS"/>
</dbReference>
<evidence type="ECO:0000313" key="6">
    <source>
        <dbReference type="EMBL" id="SVB86350.1"/>
    </source>
</evidence>
<dbReference type="InterPro" id="IPR005756">
    <property type="entry name" value="Ribosomal_uL24_euk/arc"/>
</dbReference>
<feature type="region of interest" description="Disordered" evidence="4">
    <location>
        <begin position="120"/>
        <end position="143"/>
    </location>
</feature>
<dbReference type="SUPFAM" id="SSF50104">
    <property type="entry name" value="Translation proteins SH3-like domain"/>
    <property type="match status" value="1"/>
</dbReference>
<dbReference type="GO" id="GO:0006412">
    <property type="term" value="P:translation"/>
    <property type="evidence" value="ECO:0007669"/>
    <property type="project" value="InterPro"/>
</dbReference>
<dbReference type="AlphaFoldDB" id="A0A382HGD6"/>
<dbReference type="InterPro" id="IPR041988">
    <property type="entry name" value="Ribosomal_uL24_KOW"/>
</dbReference>
<dbReference type="CDD" id="cd06089">
    <property type="entry name" value="KOW_RPL26"/>
    <property type="match status" value="1"/>
</dbReference>
<feature type="compositionally biased region" description="Basic and acidic residues" evidence="4">
    <location>
        <begin position="122"/>
        <end position="143"/>
    </location>
</feature>
<feature type="non-terminal residue" evidence="6">
    <location>
        <position position="1"/>
    </location>
</feature>
<feature type="non-terminal residue" evidence="6">
    <location>
        <position position="143"/>
    </location>
</feature>
<dbReference type="NCBIfam" id="TIGR01080">
    <property type="entry name" value="rplX_A_E"/>
    <property type="match status" value="1"/>
</dbReference>
<keyword evidence="3" id="KW-0687">Ribonucleoprotein</keyword>
<evidence type="ECO:0000256" key="3">
    <source>
        <dbReference type="ARBA" id="ARBA00023274"/>
    </source>
</evidence>
<name>A0A382HGD6_9ZZZZ</name>
<dbReference type="EMBL" id="UINC01061121">
    <property type="protein sequence ID" value="SVB86350.1"/>
    <property type="molecule type" value="Genomic_DNA"/>
</dbReference>
<evidence type="ECO:0000256" key="4">
    <source>
        <dbReference type="SAM" id="MobiDB-lite"/>
    </source>
</evidence>
<accession>A0A382HGD6</accession>
<sequence length="143" mass="16447">MKPTKNRNHQTYRAINQIVNKQICAPISKDLRKKYSRRSIRIMTDDTVQVMRGEYKGLTGKVTKISTETSGVAIEGNKKEKLKGEKIDVYIHSTNMVITSLNTDDKWRIKILEKKPKSKIKSMKEEAKKKDDVKPAAKKKDDV</sequence>
<dbReference type="Pfam" id="PF16906">
    <property type="entry name" value="Ribosomal_L26"/>
    <property type="match status" value="1"/>
</dbReference>
<evidence type="ECO:0000256" key="2">
    <source>
        <dbReference type="ARBA" id="ARBA00022980"/>
    </source>
</evidence>
<reference evidence="6" key="1">
    <citation type="submission" date="2018-05" db="EMBL/GenBank/DDBJ databases">
        <authorList>
            <person name="Lanie J.A."/>
            <person name="Ng W.-L."/>
            <person name="Kazmierczak K.M."/>
            <person name="Andrzejewski T.M."/>
            <person name="Davidsen T.M."/>
            <person name="Wayne K.J."/>
            <person name="Tettelin H."/>
            <person name="Glass J.I."/>
            <person name="Rusch D."/>
            <person name="Podicherti R."/>
            <person name="Tsui H.-C.T."/>
            <person name="Winkler M.E."/>
        </authorList>
    </citation>
    <scope>NUCLEOTIDE SEQUENCE</scope>
</reference>
<proteinExistence type="inferred from homology"/>
<evidence type="ECO:0000256" key="1">
    <source>
        <dbReference type="ARBA" id="ARBA00010618"/>
    </source>
</evidence>
<dbReference type="Gene3D" id="2.30.30.30">
    <property type="match status" value="1"/>
</dbReference>
<organism evidence="6">
    <name type="scientific">marine metagenome</name>
    <dbReference type="NCBI Taxonomy" id="408172"/>
    <lineage>
        <taxon>unclassified sequences</taxon>
        <taxon>metagenomes</taxon>
        <taxon>ecological metagenomes</taxon>
    </lineage>
</organism>
<gene>
    <name evidence="6" type="ORF">METZ01_LOCUS239204</name>
</gene>
<dbReference type="GO" id="GO:0003735">
    <property type="term" value="F:structural constituent of ribosome"/>
    <property type="evidence" value="ECO:0007669"/>
    <property type="project" value="InterPro"/>
</dbReference>
<dbReference type="InterPro" id="IPR014722">
    <property type="entry name" value="Rib_uL2_dom2"/>
</dbReference>